<dbReference type="GO" id="GO:0004042">
    <property type="term" value="F:L-glutamate N-acetyltransferase activity"/>
    <property type="evidence" value="ECO:0007669"/>
    <property type="project" value="UniProtKB-UniRule"/>
</dbReference>
<sequence>MDLIDVPAGFRFSGMASGIKKTGKLDLGLIVSDSPANCAGVFTQNKVVAAPLILTKPRIAKGKCQAILVNSGNANACTGAEGLRVAEATMELLAGELQISTDLVSLASTGVIGELLPLSPFVDGISELVAGLSADHAQVVAEAIMTTDAFSKVASATEYGEQGYKVLGMAKGAGMIHPNMATMLGFVLTDAQVSLDLLNSALQQAVKKSFNSITVDGDTSTNDMVLLLANGSSDGKRIEADTPEAEIFCQHLDEVLLDLAKMIVRDGEGATKLVKIKVVGGSNVESARKVARSVATSSLVKTAFFGEDANWGRIIAAVGYSGVDVNPDRIDISFNQVPVAVNGLACGGESEAEATKVLQLDEFVVTIDLHQGEAEASYYTSDLSYEYVKINSDYRS</sequence>
<dbReference type="NCBIfam" id="NF003802">
    <property type="entry name" value="PRK05388.1"/>
    <property type="match status" value="1"/>
</dbReference>
<evidence type="ECO:0000256" key="2">
    <source>
        <dbReference type="ARBA" id="ARBA00006774"/>
    </source>
</evidence>
<evidence type="ECO:0000256" key="11">
    <source>
        <dbReference type="ARBA" id="ARBA00049439"/>
    </source>
</evidence>
<proteinExistence type="inferred from homology"/>
<keyword evidence="8 13" id="KW-0511">Multifunctional enzyme</keyword>
<keyword evidence="7 13" id="KW-0068">Autocatalytic cleavage</keyword>
<keyword evidence="5 13" id="KW-0028">Amino-acid biosynthesis</keyword>
<dbReference type="UniPathway" id="UPA00068">
    <property type="reaction ID" value="UER00106"/>
</dbReference>
<feature type="site" description="Involved in the stabilization of negative charge on the oxyanion by the formation of the oxyanion hole" evidence="13">
    <location>
        <position position="110"/>
    </location>
</feature>
<dbReference type="CDD" id="cd02152">
    <property type="entry name" value="OAT"/>
    <property type="match status" value="1"/>
</dbReference>
<evidence type="ECO:0000256" key="3">
    <source>
        <dbReference type="ARBA" id="ARBA00011475"/>
    </source>
</evidence>
<feature type="binding site" evidence="13">
    <location>
        <position position="391"/>
    </location>
    <ligand>
        <name>substrate</name>
    </ligand>
</feature>
<comment type="catalytic activity">
    <reaction evidence="10 13">
        <text>L-glutamate + acetyl-CoA = N-acetyl-L-glutamate + CoA + H(+)</text>
        <dbReference type="Rhea" id="RHEA:24292"/>
        <dbReference type="ChEBI" id="CHEBI:15378"/>
        <dbReference type="ChEBI" id="CHEBI:29985"/>
        <dbReference type="ChEBI" id="CHEBI:44337"/>
        <dbReference type="ChEBI" id="CHEBI:57287"/>
        <dbReference type="ChEBI" id="CHEBI:57288"/>
        <dbReference type="EC" id="2.3.1.1"/>
    </reaction>
</comment>
<keyword evidence="15" id="KW-1185">Reference proteome</keyword>
<dbReference type="HAMAP" id="MF_01106">
    <property type="entry name" value="ArgJ"/>
    <property type="match status" value="1"/>
</dbReference>
<keyword evidence="6 13" id="KW-0808">Transferase</keyword>
<feature type="active site" description="Nucleophile" evidence="13">
    <location>
        <position position="182"/>
    </location>
</feature>
<dbReference type="Proteomes" id="UP000199409">
    <property type="component" value="Unassembled WGS sequence"/>
</dbReference>
<dbReference type="STRING" id="37625.SAMN05660420_02413"/>
<dbReference type="FunFam" id="3.60.70.12:FF:000001">
    <property type="entry name" value="Arginine biosynthesis bifunctional protein ArgJ, chloroplastic"/>
    <property type="match status" value="1"/>
</dbReference>
<evidence type="ECO:0000256" key="7">
    <source>
        <dbReference type="ARBA" id="ARBA00022813"/>
    </source>
</evidence>
<feature type="binding site" evidence="13">
    <location>
        <position position="146"/>
    </location>
    <ligand>
        <name>substrate</name>
    </ligand>
</feature>
<keyword evidence="13" id="KW-0963">Cytoplasm</keyword>
<comment type="subcellular location">
    <subcellularLocation>
        <location evidence="1 13">Cytoplasm</location>
    </subcellularLocation>
</comment>
<evidence type="ECO:0000313" key="15">
    <source>
        <dbReference type="Proteomes" id="UP000199409"/>
    </source>
</evidence>
<comment type="subunit">
    <text evidence="3 13">Heterotetramer of two alpha and two beta chains.</text>
</comment>
<dbReference type="PANTHER" id="PTHR23100:SF0">
    <property type="entry name" value="ARGININE BIOSYNTHESIS BIFUNCTIONAL PROTEIN ARGJ, MITOCHONDRIAL"/>
    <property type="match status" value="1"/>
</dbReference>
<comment type="catalytic activity">
    <reaction evidence="11 13">
        <text>N(2)-acetyl-L-ornithine + L-glutamate = N-acetyl-L-glutamate + L-ornithine</text>
        <dbReference type="Rhea" id="RHEA:15349"/>
        <dbReference type="ChEBI" id="CHEBI:29985"/>
        <dbReference type="ChEBI" id="CHEBI:44337"/>
        <dbReference type="ChEBI" id="CHEBI:46911"/>
        <dbReference type="ChEBI" id="CHEBI:57805"/>
        <dbReference type="EC" id="2.3.1.35"/>
    </reaction>
</comment>
<comment type="similarity">
    <text evidence="2 13">Belongs to the ArgJ family.</text>
</comment>
<evidence type="ECO:0000256" key="6">
    <source>
        <dbReference type="ARBA" id="ARBA00022679"/>
    </source>
</evidence>
<gene>
    <name evidence="13" type="primary">argJ</name>
    <name evidence="14" type="ORF">SAMN05660420_02413</name>
</gene>
<dbReference type="GO" id="GO:0006526">
    <property type="term" value="P:L-arginine biosynthetic process"/>
    <property type="evidence" value="ECO:0007669"/>
    <property type="project" value="UniProtKB-UniRule"/>
</dbReference>
<reference evidence="14 15" key="1">
    <citation type="submission" date="2016-10" db="EMBL/GenBank/DDBJ databases">
        <authorList>
            <person name="de Groot N.N."/>
        </authorList>
    </citation>
    <scope>NUCLEOTIDE SEQUENCE [LARGE SCALE GENOMIC DNA]</scope>
    <source>
        <strain evidence="14 15">DSM 7343</strain>
    </source>
</reference>
<dbReference type="FunFam" id="3.10.20.340:FF:000001">
    <property type="entry name" value="Arginine biosynthesis bifunctional protein ArgJ, chloroplastic"/>
    <property type="match status" value="1"/>
</dbReference>
<dbReference type="RefSeq" id="WP_092348811.1">
    <property type="nucleotide sequence ID" value="NZ_FNQN01000007.1"/>
</dbReference>
<dbReference type="GO" id="GO:0005737">
    <property type="term" value="C:cytoplasm"/>
    <property type="evidence" value="ECO:0007669"/>
    <property type="project" value="UniProtKB-SubCell"/>
</dbReference>
<keyword evidence="4 13" id="KW-0055">Arginine biosynthesis</keyword>
<dbReference type="EC" id="2.3.1.1" evidence="13"/>
<evidence type="ECO:0000256" key="8">
    <source>
        <dbReference type="ARBA" id="ARBA00023268"/>
    </source>
</evidence>
<dbReference type="FunFam" id="3.30.2330.10:FF:000001">
    <property type="entry name" value="Arginine biosynthesis bifunctional protein ArgJ, mitochondrial"/>
    <property type="match status" value="1"/>
</dbReference>
<dbReference type="InterPro" id="IPR042195">
    <property type="entry name" value="ArgJ_beta_C"/>
</dbReference>
<dbReference type="Pfam" id="PF01960">
    <property type="entry name" value="ArgJ"/>
    <property type="match status" value="1"/>
</dbReference>
<feature type="chain" id="PRO_5023524984" description="Arginine biosynthesis bifunctional protein ArgJ alpha chain" evidence="13">
    <location>
        <begin position="1"/>
        <end position="181"/>
    </location>
</feature>
<feature type="binding site" evidence="13">
    <location>
        <position position="182"/>
    </location>
    <ligand>
        <name>substrate</name>
    </ligand>
</feature>
<keyword evidence="9 13" id="KW-0012">Acyltransferase</keyword>
<evidence type="ECO:0000256" key="12">
    <source>
        <dbReference type="ARBA" id="ARBA00054976"/>
    </source>
</evidence>
<feature type="site" description="Involved in the stabilization of negative charge on the oxyanion by the formation of the oxyanion hole" evidence="13">
    <location>
        <position position="109"/>
    </location>
</feature>
<feature type="binding site" evidence="13">
    <location>
        <position position="171"/>
    </location>
    <ligand>
        <name>substrate</name>
    </ligand>
</feature>
<dbReference type="InterPro" id="IPR002813">
    <property type="entry name" value="Arg_biosynth_ArgJ"/>
</dbReference>
<feature type="binding site" evidence="13">
    <location>
        <position position="396"/>
    </location>
    <ligand>
        <name>substrate</name>
    </ligand>
</feature>
<comment type="pathway">
    <text evidence="13">Amino-acid biosynthesis; L-arginine biosynthesis; L-ornithine and N-acetyl-L-glutamate from L-glutamate and N(2)-acetyl-L-ornithine (cyclic): step 1/1.</text>
</comment>
<dbReference type="SUPFAM" id="SSF56266">
    <property type="entry name" value="DmpA/ArgJ-like"/>
    <property type="match status" value="1"/>
</dbReference>
<feature type="chain" id="PRO_5023524983" description="Arginine biosynthesis bifunctional protein ArgJ beta chain" evidence="13">
    <location>
        <begin position="182"/>
        <end position="396"/>
    </location>
</feature>
<dbReference type="NCBIfam" id="TIGR00120">
    <property type="entry name" value="ArgJ"/>
    <property type="match status" value="1"/>
</dbReference>
<dbReference type="PANTHER" id="PTHR23100">
    <property type="entry name" value="ARGININE BIOSYNTHESIS BIFUNCTIONAL PROTEIN ARGJ"/>
    <property type="match status" value="1"/>
</dbReference>
<feature type="site" description="Cleavage; by autolysis" evidence="13">
    <location>
        <begin position="181"/>
        <end position="182"/>
    </location>
</feature>
<dbReference type="GO" id="GO:0006592">
    <property type="term" value="P:ornithine biosynthetic process"/>
    <property type="evidence" value="ECO:0007669"/>
    <property type="project" value="TreeGrafter"/>
</dbReference>
<evidence type="ECO:0000256" key="9">
    <source>
        <dbReference type="ARBA" id="ARBA00023315"/>
    </source>
</evidence>
<dbReference type="InterPro" id="IPR016117">
    <property type="entry name" value="ArgJ-like_dom_sf"/>
</dbReference>
<evidence type="ECO:0000313" key="14">
    <source>
        <dbReference type="EMBL" id="SEA54964.1"/>
    </source>
</evidence>
<evidence type="ECO:0000256" key="5">
    <source>
        <dbReference type="ARBA" id="ARBA00022605"/>
    </source>
</evidence>
<dbReference type="EC" id="2.3.1.35" evidence="13"/>
<feature type="binding site" evidence="13">
    <location>
        <position position="268"/>
    </location>
    <ligand>
        <name>substrate</name>
    </ligand>
</feature>
<name>A0A1H4C3N9_9BACT</name>
<evidence type="ECO:0000256" key="13">
    <source>
        <dbReference type="HAMAP-Rule" id="MF_01106"/>
    </source>
</evidence>
<dbReference type="AlphaFoldDB" id="A0A1H4C3N9"/>
<dbReference type="EMBL" id="FNQN01000007">
    <property type="protein sequence ID" value="SEA54964.1"/>
    <property type="molecule type" value="Genomic_DNA"/>
</dbReference>
<organism evidence="14 15">
    <name type="scientific">Desulfuromusa kysingii</name>
    <dbReference type="NCBI Taxonomy" id="37625"/>
    <lineage>
        <taxon>Bacteria</taxon>
        <taxon>Pseudomonadati</taxon>
        <taxon>Thermodesulfobacteriota</taxon>
        <taxon>Desulfuromonadia</taxon>
        <taxon>Desulfuromonadales</taxon>
        <taxon>Geopsychrobacteraceae</taxon>
        <taxon>Desulfuromusa</taxon>
    </lineage>
</organism>
<evidence type="ECO:0000256" key="4">
    <source>
        <dbReference type="ARBA" id="ARBA00022571"/>
    </source>
</evidence>
<dbReference type="GO" id="GO:0004358">
    <property type="term" value="F:L-glutamate N-acetyltransferase activity, acting on acetyl-L-ornithine as donor"/>
    <property type="evidence" value="ECO:0007669"/>
    <property type="project" value="UniProtKB-UniRule"/>
</dbReference>
<evidence type="ECO:0000256" key="10">
    <source>
        <dbReference type="ARBA" id="ARBA00048372"/>
    </source>
</evidence>
<accession>A0A1H4C3N9</accession>
<dbReference type="Gene3D" id="3.60.70.12">
    <property type="entry name" value="L-amino peptidase D-ALA esterase/amidase"/>
    <property type="match status" value="1"/>
</dbReference>
<comment type="function">
    <text evidence="12 13">Catalyzes two activities which are involved in the cyclic version of arginine biosynthesis: the synthesis of N-acetylglutamate from glutamate and acetyl-CoA as the acetyl donor, and of ornithine by transacetylation between N(2)-acetylornithine and glutamate.</text>
</comment>
<dbReference type="OrthoDB" id="9804242at2"/>
<protein>
    <recommendedName>
        <fullName evidence="13">Arginine biosynthesis bifunctional protein ArgJ</fullName>
    </recommendedName>
    <domain>
        <recommendedName>
            <fullName evidence="13">Glutamate N-acetyltransferase</fullName>
            <ecNumber evidence="13">2.3.1.35</ecNumber>
        </recommendedName>
        <alternativeName>
            <fullName evidence="13">Ornithine acetyltransferase</fullName>
            <shortName evidence="13">OATase</shortName>
        </alternativeName>
        <alternativeName>
            <fullName evidence="13">Ornithine transacetylase</fullName>
        </alternativeName>
    </domain>
    <domain>
        <recommendedName>
            <fullName evidence="13">Amino-acid acetyltransferase</fullName>
            <ecNumber evidence="13">2.3.1.1</ecNumber>
        </recommendedName>
        <alternativeName>
            <fullName evidence="13">N-acetylglutamate synthase</fullName>
            <shortName evidence="13">AGSase</shortName>
        </alternativeName>
    </domain>
    <component>
        <recommendedName>
            <fullName evidence="13">Arginine biosynthesis bifunctional protein ArgJ alpha chain</fullName>
        </recommendedName>
    </component>
    <component>
        <recommendedName>
            <fullName evidence="13">Arginine biosynthesis bifunctional protein ArgJ beta chain</fullName>
        </recommendedName>
    </component>
</protein>
<dbReference type="Gene3D" id="3.10.20.340">
    <property type="entry name" value="ArgJ beta chain, C-terminal domain"/>
    <property type="match status" value="1"/>
</dbReference>
<evidence type="ECO:0000256" key="1">
    <source>
        <dbReference type="ARBA" id="ARBA00004496"/>
    </source>
</evidence>
<comment type="pathway">
    <text evidence="13">Amino-acid biosynthesis; L-arginine biosynthesis; N(2)-acetyl-L-ornithine from L-glutamate: step 1/4.</text>
</comment>